<dbReference type="EMBL" id="ABLTIR010000066">
    <property type="protein sequence ID" value="EKZ1927777.1"/>
    <property type="molecule type" value="Genomic_DNA"/>
</dbReference>
<gene>
    <name evidence="2" type="primary">pgaD</name>
    <name evidence="2" type="ORF">REH87_002799</name>
    <name evidence="3" type="ORF">VM57_13400</name>
</gene>
<name>A0A0F5ZQ61_STEMA</name>
<dbReference type="EMBL" id="JZRZ01000021">
    <property type="protein sequence ID" value="KKD57095.1"/>
    <property type="molecule type" value="Genomic_DNA"/>
</dbReference>
<accession>A0A0F5ZQ61</accession>
<reference evidence="3 4" key="1">
    <citation type="submission" date="2015-03" db="EMBL/GenBank/DDBJ databases">
        <title>Draft genome of Stenotrophomonas maltophila isolated from urine specimen.</title>
        <authorList>
            <person name="Murugan N."/>
            <person name="Malathi J."/>
            <person name="Umashankar V."/>
            <person name="Madhavan H."/>
        </authorList>
    </citation>
    <scope>NUCLEOTIDE SEQUENCE [LARGE SCALE GENOMIC DNA]</scope>
    <source>
        <strain evidence="3 4">JMNMN1</strain>
    </source>
</reference>
<evidence type="ECO:0000313" key="3">
    <source>
        <dbReference type="EMBL" id="KKD57095.1"/>
    </source>
</evidence>
<comment type="caution">
    <text evidence="3">The sequence shown here is derived from an EMBL/GenBank/DDBJ whole genome shotgun (WGS) entry which is preliminary data.</text>
</comment>
<dbReference type="Proteomes" id="UP000243478">
    <property type="component" value="Unassembled WGS sequence"/>
</dbReference>
<dbReference type="Proteomes" id="UP001225498">
    <property type="component" value="Unassembled WGS sequence"/>
</dbReference>
<dbReference type="RefSeq" id="WP_005410359.1">
    <property type="nucleotide sequence ID" value="NZ_BKBG02000001.1"/>
</dbReference>
<dbReference type="Pfam" id="PF13994">
    <property type="entry name" value="PgaD"/>
    <property type="match status" value="1"/>
</dbReference>
<keyword evidence="1" id="KW-0472">Membrane</keyword>
<keyword evidence="1" id="KW-0812">Transmembrane</keyword>
<organism evidence="3 4">
    <name type="scientific">Stenotrophomonas maltophilia</name>
    <name type="common">Pseudomonas maltophilia</name>
    <name type="synonym">Xanthomonas maltophilia</name>
    <dbReference type="NCBI Taxonomy" id="40324"/>
    <lineage>
        <taxon>Bacteria</taxon>
        <taxon>Pseudomonadati</taxon>
        <taxon>Pseudomonadota</taxon>
        <taxon>Gammaproteobacteria</taxon>
        <taxon>Lysobacterales</taxon>
        <taxon>Lysobacteraceae</taxon>
        <taxon>Stenotrophomonas</taxon>
        <taxon>Stenotrophomonas maltophilia group</taxon>
    </lineage>
</organism>
<dbReference type="InterPro" id="IPR023829">
    <property type="entry name" value="PGA_PgaD"/>
</dbReference>
<dbReference type="GeneID" id="93834225"/>
<protein>
    <submittedName>
        <fullName evidence="3">Hemin storage protein</fullName>
    </submittedName>
    <submittedName>
        <fullName evidence="2">Poly-beta-1,6-N-acetyl-D-glucosamine biosynthesis protein PgaD</fullName>
    </submittedName>
</protein>
<proteinExistence type="predicted"/>
<keyword evidence="1" id="KW-1133">Transmembrane helix</keyword>
<feature type="transmembrane region" description="Helical" evidence="1">
    <location>
        <begin position="28"/>
        <end position="54"/>
    </location>
</feature>
<dbReference type="PATRIC" id="fig|40324.61.peg.512"/>
<dbReference type="AlphaFoldDB" id="A0A0F5ZQ61"/>
<dbReference type="GO" id="GO:0043709">
    <property type="term" value="P:cell adhesion involved in single-species biofilm formation"/>
    <property type="evidence" value="ECO:0007669"/>
    <property type="project" value="InterPro"/>
</dbReference>
<reference evidence="2" key="2">
    <citation type="submission" date="2023-08" db="EMBL/GenBank/DDBJ databases">
        <authorList>
            <consortium name="Clinical and Environmental Microbiology Branch: Whole genome sequencing antimicrobial resistance pathogens in the healthcare setting"/>
        </authorList>
    </citation>
    <scope>NUCLEOTIDE SEQUENCE</scope>
    <source>
        <strain evidence="2">2023CJ-00293</strain>
    </source>
</reference>
<evidence type="ECO:0000313" key="2">
    <source>
        <dbReference type="EMBL" id="EKZ1927777.1"/>
    </source>
</evidence>
<dbReference type="NCBIfam" id="TIGR03940">
    <property type="entry name" value="PGA_PgaD"/>
    <property type="match status" value="1"/>
</dbReference>
<sequence>MNAQRPSNRFDSRMIRKPHRQPRFQRTAWGFVTLAFWGFYFYLWAPLVTLFSWLIGGQLAWQQLYERQSQFDPYVLVALPLMLLCASVLLIGWAEYNRARFRGHERRLPRPLASLNEVAADLGASTGLAERLLGCKAATLHMDDHARPIGIRREVV</sequence>
<dbReference type="OrthoDB" id="6003102at2"/>
<feature type="transmembrane region" description="Helical" evidence="1">
    <location>
        <begin position="74"/>
        <end position="96"/>
    </location>
</feature>
<evidence type="ECO:0000256" key="1">
    <source>
        <dbReference type="SAM" id="Phobius"/>
    </source>
</evidence>
<evidence type="ECO:0000313" key="4">
    <source>
        <dbReference type="Proteomes" id="UP000243478"/>
    </source>
</evidence>